<dbReference type="GO" id="GO:0006287">
    <property type="term" value="P:base-excision repair, gap-filling"/>
    <property type="evidence" value="ECO:0007669"/>
    <property type="project" value="TreeGrafter"/>
</dbReference>
<evidence type="ECO:0000256" key="1">
    <source>
        <dbReference type="ARBA" id="ARBA00001966"/>
    </source>
</evidence>
<keyword evidence="14 17" id="KW-0238">DNA-binding</keyword>
<keyword evidence="12 17" id="KW-0408">Iron</keyword>
<comment type="cofactor">
    <cofactor evidence="1 17">
        <name>[4Fe-4S] cluster</name>
        <dbReference type="ChEBI" id="CHEBI:49883"/>
    </cofactor>
</comment>
<comment type="catalytic activity">
    <reaction evidence="16 17">
        <text>DNA(n) + a 2'-deoxyribonucleoside 5'-triphosphate = DNA(n+1) + diphosphate</text>
        <dbReference type="Rhea" id="RHEA:22508"/>
        <dbReference type="Rhea" id="RHEA-COMP:17339"/>
        <dbReference type="Rhea" id="RHEA-COMP:17340"/>
        <dbReference type="ChEBI" id="CHEBI:33019"/>
        <dbReference type="ChEBI" id="CHEBI:61560"/>
        <dbReference type="ChEBI" id="CHEBI:173112"/>
        <dbReference type="EC" id="2.7.7.7"/>
    </reaction>
</comment>
<evidence type="ECO:0000259" key="19">
    <source>
        <dbReference type="SMART" id="SM01159"/>
    </source>
</evidence>
<dbReference type="FunFam" id="1.10.287.690:FF:000005">
    <property type="entry name" value="DNA polymerase epsilon catalytic subunit"/>
    <property type="match status" value="1"/>
</dbReference>
<dbReference type="SMART" id="SM00486">
    <property type="entry name" value="POLBc"/>
    <property type="match status" value="1"/>
</dbReference>
<evidence type="ECO:0000256" key="5">
    <source>
        <dbReference type="ARBA" id="ARBA00022679"/>
    </source>
</evidence>
<dbReference type="FunFam" id="3.90.1600.10:FF:000006">
    <property type="entry name" value="DNA polymerase epsilon catalytic subunit"/>
    <property type="match status" value="1"/>
</dbReference>
<evidence type="ECO:0000313" key="20">
    <source>
        <dbReference type="EMBL" id="EMR08797.1"/>
    </source>
</evidence>
<dbReference type="FunFam" id="1.10.132.60:FF:000002">
    <property type="entry name" value="DNA polymerase epsilon catalytic subunit"/>
    <property type="match status" value="1"/>
</dbReference>
<dbReference type="Gene3D" id="3.90.1600.10">
    <property type="entry name" value="Palm domain of DNA polymerase"/>
    <property type="match status" value="1"/>
</dbReference>
<evidence type="ECO:0000256" key="3">
    <source>
        <dbReference type="ARBA" id="ARBA00005755"/>
    </source>
</evidence>
<dbReference type="InterPro" id="IPR012337">
    <property type="entry name" value="RNaseH-like_sf"/>
</dbReference>
<gene>
    <name evidence="20" type="ORF">PNEG_02967</name>
</gene>
<dbReference type="CDD" id="cd05779">
    <property type="entry name" value="DNA_polB_epsilon_exo"/>
    <property type="match status" value="1"/>
</dbReference>
<dbReference type="GO" id="GO:0003887">
    <property type="term" value="F:DNA-directed DNA polymerase activity"/>
    <property type="evidence" value="ECO:0007669"/>
    <property type="project" value="UniProtKB-KW"/>
</dbReference>
<keyword evidence="10 17" id="KW-0862">Zinc</keyword>
<evidence type="ECO:0000256" key="16">
    <source>
        <dbReference type="ARBA" id="ARBA00049244"/>
    </source>
</evidence>
<evidence type="ECO:0000256" key="6">
    <source>
        <dbReference type="ARBA" id="ARBA00022695"/>
    </source>
</evidence>
<keyword evidence="7 17" id="KW-0235">DNA replication</keyword>
<dbReference type="SUPFAM" id="SSF56672">
    <property type="entry name" value="DNA/RNA polymerases"/>
    <property type="match status" value="1"/>
</dbReference>
<keyword evidence="9 17" id="KW-0863">Zinc-finger</keyword>
<protein>
    <recommendedName>
        <fullName evidence="17">DNA polymerase epsilon catalytic subunit</fullName>
        <ecNumber evidence="17">2.7.7.7</ecNumber>
    </recommendedName>
</protein>
<evidence type="ECO:0000256" key="18">
    <source>
        <dbReference type="SAM" id="MobiDB-lite"/>
    </source>
</evidence>
<proteinExistence type="inferred from homology"/>
<dbReference type="GO" id="GO:0140529">
    <property type="term" value="P:CMG complex assembly"/>
    <property type="evidence" value="ECO:0007669"/>
    <property type="project" value="EnsemblFungi"/>
</dbReference>
<dbReference type="CDD" id="cd05535">
    <property type="entry name" value="POLBc_epsilon"/>
    <property type="match status" value="1"/>
</dbReference>
<comment type="subcellular location">
    <subcellularLocation>
        <location evidence="2 17">Nucleus</location>
    </subcellularLocation>
</comment>
<dbReference type="InterPro" id="IPR006133">
    <property type="entry name" value="DNA-dir_DNA_pol_B_exonuc"/>
</dbReference>
<dbReference type="GO" id="GO:0000166">
    <property type="term" value="F:nucleotide binding"/>
    <property type="evidence" value="ECO:0007669"/>
    <property type="project" value="InterPro"/>
</dbReference>
<keyword evidence="11 17" id="KW-0239">DNA-directed DNA polymerase</keyword>
<dbReference type="GO" id="GO:1902975">
    <property type="term" value="P:mitotic DNA replication initiation"/>
    <property type="evidence" value="ECO:0007669"/>
    <property type="project" value="EnsemblFungi"/>
</dbReference>
<dbReference type="Pfam" id="PF22634">
    <property type="entry name" value="POL2_thumb"/>
    <property type="match status" value="1"/>
</dbReference>
<reference evidence="21" key="1">
    <citation type="journal article" date="2016" name="Nat. Commun.">
        <title>Genome analysis of three Pneumocystis species reveals adaptation mechanisms to life exclusively in mammalian hosts.</title>
        <authorList>
            <person name="Ma L."/>
            <person name="Chen Z."/>
            <person name="Huang D.W."/>
            <person name="Kutty G."/>
            <person name="Ishihara M."/>
            <person name="Wang H."/>
            <person name="Abouelleil A."/>
            <person name="Bishop L."/>
            <person name="Davey E."/>
            <person name="Deng R."/>
            <person name="Deng X."/>
            <person name="Fan L."/>
            <person name="Fantoni G."/>
            <person name="Fitzgerald M."/>
            <person name="Gogineni E."/>
            <person name="Goldberg J.M."/>
            <person name="Handley G."/>
            <person name="Hu X."/>
            <person name="Huber C."/>
            <person name="Jiao X."/>
            <person name="Jones K."/>
            <person name="Levin J.Z."/>
            <person name="Liu Y."/>
            <person name="Macdonald P."/>
            <person name="Melnikov A."/>
            <person name="Raley C."/>
            <person name="Sassi M."/>
            <person name="Sherman B.T."/>
            <person name="Song X."/>
            <person name="Sykes S."/>
            <person name="Tran B."/>
            <person name="Walsh L."/>
            <person name="Xia Y."/>
            <person name="Yang J."/>
            <person name="Young S."/>
            <person name="Zeng Q."/>
            <person name="Zheng X."/>
            <person name="Stephens R."/>
            <person name="Nusbaum C."/>
            <person name="Birren B.W."/>
            <person name="Azadi P."/>
            <person name="Lempicki R.A."/>
            <person name="Cuomo C.A."/>
            <person name="Kovacs J.A."/>
        </authorList>
    </citation>
    <scope>NUCLEOTIDE SEQUENCE [LARGE SCALE GENOMIC DNA]</scope>
    <source>
        <strain evidence="21">B123</strain>
    </source>
</reference>
<dbReference type="Pfam" id="PF23250">
    <property type="entry name" value="zf_DPOE_2"/>
    <property type="match status" value="1"/>
</dbReference>
<evidence type="ECO:0000256" key="13">
    <source>
        <dbReference type="ARBA" id="ARBA00023014"/>
    </source>
</evidence>
<evidence type="ECO:0000256" key="7">
    <source>
        <dbReference type="ARBA" id="ARBA00022705"/>
    </source>
</evidence>
<feature type="compositionally biased region" description="Basic residues" evidence="18">
    <location>
        <begin position="1"/>
        <end position="14"/>
    </location>
</feature>
<evidence type="ECO:0000256" key="8">
    <source>
        <dbReference type="ARBA" id="ARBA00022723"/>
    </source>
</evidence>
<evidence type="ECO:0000256" key="12">
    <source>
        <dbReference type="ARBA" id="ARBA00023004"/>
    </source>
</evidence>
<dbReference type="Pfam" id="PF08490">
    <property type="entry name" value="DUF1744"/>
    <property type="match status" value="1"/>
</dbReference>
<dbReference type="GO" id="GO:0140445">
    <property type="term" value="C:chromosome, telomeric repeat region"/>
    <property type="evidence" value="ECO:0007669"/>
    <property type="project" value="EnsemblFungi"/>
</dbReference>
<dbReference type="Pfam" id="PF22912">
    <property type="entry name" value="zf-DPOE"/>
    <property type="match status" value="1"/>
</dbReference>
<dbReference type="GeneID" id="19896654"/>
<dbReference type="Gene3D" id="3.30.420.10">
    <property type="entry name" value="Ribonuclease H-like superfamily/Ribonuclease H"/>
    <property type="match status" value="1"/>
</dbReference>
<evidence type="ECO:0000256" key="17">
    <source>
        <dbReference type="RuleBase" id="RU365029"/>
    </source>
</evidence>
<dbReference type="InterPro" id="IPR023211">
    <property type="entry name" value="DNA_pol_palm_dom_sf"/>
</dbReference>
<dbReference type="GO" id="GO:0045004">
    <property type="term" value="P:DNA replication proofreading"/>
    <property type="evidence" value="ECO:0007669"/>
    <property type="project" value="TreeGrafter"/>
</dbReference>
<feature type="compositionally biased region" description="Basic and acidic residues" evidence="18">
    <location>
        <begin position="17"/>
        <end position="26"/>
    </location>
</feature>
<dbReference type="InterPro" id="IPR029703">
    <property type="entry name" value="POL2"/>
</dbReference>
<dbReference type="STRING" id="1069680.M7NNI3"/>
<feature type="region of interest" description="Disordered" evidence="18">
    <location>
        <begin position="1"/>
        <end position="26"/>
    </location>
</feature>
<evidence type="ECO:0000256" key="2">
    <source>
        <dbReference type="ARBA" id="ARBA00004123"/>
    </source>
</evidence>
<dbReference type="GO" id="GO:0008270">
    <property type="term" value="F:zinc ion binding"/>
    <property type="evidence" value="ECO:0007669"/>
    <property type="project" value="UniProtKB-KW"/>
</dbReference>
<dbReference type="GO" id="GO:0008310">
    <property type="term" value="F:single-stranded DNA 3'-5' DNA exonuclease activity"/>
    <property type="evidence" value="ECO:0007669"/>
    <property type="project" value="TreeGrafter"/>
</dbReference>
<keyword evidence="21" id="KW-1185">Reference proteome</keyword>
<dbReference type="GO" id="GO:0006297">
    <property type="term" value="P:nucleotide-excision repair, DNA gap filling"/>
    <property type="evidence" value="ECO:0007669"/>
    <property type="project" value="TreeGrafter"/>
</dbReference>
<dbReference type="PANTHER" id="PTHR10670:SF0">
    <property type="entry name" value="DNA POLYMERASE EPSILON CATALYTIC SUBUNIT A"/>
    <property type="match status" value="1"/>
</dbReference>
<dbReference type="InterPro" id="IPR043502">
    <property type="entry name" value="DNA/RNA_pol_sf"/>
</dbReference>
<keyword evidence="8 17" id="KW-0479">Metal-binding</keyword>
<evidence type="ECO:0000256" key="4">
    <source>
        <dbReference type="ARBA" id="ARBA00022485"/>
    </source>
</evidence>
<dbReference type="InterPro" id="IPR042087">
    <property type="entry name" value="DNA_pol_B_thumb"/>
</dbReference>
<dbReference type="PANTHER" id="PTHR10670">
    <property type="entry name" value="DNA POLYMERASE EPSILON CATALYTIC SUBUNIT A"/>
    <property type="match status" value="1"/>
</dbReference>
<name>M7NNI3_PNEMU</name>
<dbReference type="InterPro" id="IPR055191">
    <property type="entry name" value="POL2_thumb"/>
</dbReference>
<dbReference type="OrthoDB" id="10060449at2759"/>
<evidence type="ECO:0000256" key="14">
    <source>
        <dbReference type="ARBA" id="ARBA00023125"/>
    </source>
</evidence>
<dbReference type="GO" id="GO:0031048">
    <property type="term" value="P:regulatory ncRNA-mediated heterochromatin formation"/>
    <property type="evidence" value="ECO:0007669"/>
    <property type="project" value="EnsemblFungi"/>
</dbReference>
<dbReference type="VEuPathDB" id="FungiDB:PNEG_02967"/>
<dbReference type="Pfam" id="PF03104">
    <property type="entry name" value="DNA_pol_B_exo1"/>
    <property type="match status" value="1"/>
</dbReference>
<dbReference type="OMA" id="MLDQCRY"/>
<dbReference type="Gene3D" id="1.10.132.60">
    <property type="entry name" value="DNA polymerase family B, C-terminal domain"/>
    <property type="match status" value="1"/>
</dbReference>
<dbReference type="GO" id="GO:0003677">
    <property type="term" value="F:DNA binding"/>
    <property type="evidence" value="ECO:0007669"/>
    <property type="project" value="UniProtKB-KW"/>
</dbReference>
<dbReference type="EC" id="2.7.7.7" evidence="17"/>
<comment type="similarity">
    <text evidence="3 17">Belongs to the DNA polymerase type-B family.</text>
</comment>
<dbReference type="InterPro" id="IPR036397">
    <property type="entry name" value="RNaseH_sf"/>
</dbReference>
<keyword evidence="4 17" id="KW-0004">4Fe-4S</keyword>
<dbReference type="GO" id="GO:0051539">
    <property type="term" value="F:4 iron, 4 sulfur cluster binding"/>
    <property type="evidence" value="ECO:0007669"/>
    <property type="project" value="UniProtKB-KW"/>
</dbReference>
<keyword evidence="15 17" id="KW-0539">Nucleus</keyword>
<keyword evidence="6 17" id="KW-0548">Nucleotidyltransferase</keyword>
<evidence type="ECO:0000256" key="11">
    <source>
        <dbReference type="ARBA" id="ARBA00022932"/>
    </source>
</evidence>
<dbReference type="InterPro" id="IPR006172">
    <property type="entry name" value="DNA-dir_DNA_pol_B"/>
</dbReference>
<dbReference type="GO" id="GO:0008622">
    <property type="term" value="C:epsilon DNA polymerase complex"/>
    <property type="evidence" value="ECO:0007669"/>
    <property type="project" value="InterPro"/>
</dbReference>
<dbReference type="FunFam" id="3.30.420.10:FF:000010">
    <property type="entry name" value="DNA polymerase epsilon catalytic subunit"/>
    <property type="match status" value="1"/>
</dbReference>
<dbReference type="eggNOG" id="KOG1798">
    <property type="taxonomic scope" value="Eukaryota"/>
</dbReference>
<dbReference type="Proteomes" id="UP000011958">
    <property type="component" value="Unassembled WGS sequence"/>
</dbReference>
<keyword evidence="13 17" id="KW-0411">Iron-sulfur</keyword>
<dbReference type="InterPro" id="IPR054475">
    <property type="entry name" value="Znf-DPOE"/>
</dbReference>
<sequence length="2177" mass="253491">MGRQATRKKPHLYQKRLPNDRKPSSSGYERWERLQLVNIIDERMGFERLEIGPPMEGWLINMHETALLDDTQGGKAAMAFYFLQDDGEAFKVILPFEPYFFIACKTGSEIEVEAYLRKMFNTIVRITRCMKEDLQMPNHLSGYRRLFLQLFFNNTMDLMSVQKVLVPLAEANKKKMDLLDSLNEVVTATADTTLYQEIYHSSCSIRSEDYIIDAREYDVPYSVRVAIDKDIRVGKWYQVNPQVGTVSIEVIEDRIARAEPVVLVFDIETTKLPLKFPDSAIDQIMTISYMIDGQGFLITNRDIVSLDIDNFEYTPKPEYEGPFCIFNEPDEKSLIQRFFNHIKDAKPTIIATYNGDFFDWPFIEARSAIYGLNMYDEIGFSKNKNDEYQSSYCVHMDCFRWVKRDSYLPQGSQGLKAVTKAKLGYNPIELDPELMTRYAIEKPQVLAQYSVSDAVSTYYLYMKYVHPFIFSLCNIIPLNPGDVLSKGTGTLCEMLLMVQAFKKNIILPNKHIDSYDKHFEGHLLESETYVGGHVESLEAGVFRNDIQEKFNVDSNTIEKLINELDPALKFTIEVEAKKKVSDILNYDKIKQQIILQLDDFKKSPFRTEYPKIYHLDVASMYPNIMITNRLQPDSMIDESRCATCDFNKPGKTCDRKMTWSWHGDFFPAKRDEYNMIKHALRNETFPTKVHGTLKSFDELSASEQSSIIQKRLTEYCKRIYGKIHDSKVVERETIVCQRENPFYVDTVKSFRDRRYEFKDLQKQWKLRLDNIPSSNPSQIDEARKMVVLYDSLQLAHKVILNSFYGYVMRKGSRWYSIEMAGVTCLTGARIIQTARQLIEKVGRPLELDTDGIWCILPSTFPQNYIFNFVDGKTLFISYPCVILNYLIHSQFTNHQYHNLVDPLRYKYEIHSENSIFFEIDGPYRAMILPASTEEDKTIKKKYAVFNNDETFAELKGFEVKRRGELKLIKIFQSQVFKLFLEGTTLEECYAAVATVANKWLDILYTKGVTLADEELIELISENRSMSRTLEEYGSQKSTSIFTARRLAEFLGDQIIKDRGLACKFIISSRPKDASIVERAIPVAIFSVDENVKKHFLRKWLRDNNLSDYDIRTILDWDYYLKRLSSVIQKLITIPAAMQMVPNPVPRVAHPEWLQKRHSARFSGLKQHSITESFKALPKIMEDITNTNKRSFADIEESPFQKPTKTIFKTSNSIEGINENEREDDFSTLGPLTVTIDQDYKLWLQYQKRKWKIQKQSRDRRRYLFGPNIDINNSLSSFFHNKAIYTYTKTWEILEFRQTDIPGELRVWVLINNILHSIKLIIPRIIYINFKSANFPEFELEGCEVEKVSKVLPNGKQFPYLFELKMSEHIYNNEQKLFLNFFNHPSIDGVFETQITTKERAILLLGAVCEFKNTTQGSLKKALEKGFDLEMLEKSNKNISYLDKSKLSFIFVSLFFAGNRKILSIFYSNKHIANLFVMDNSRETPVFPNFEKLYTELLSNWKSQDLFNDSAFEFSDSITFKILILKNEKKLYKSFSTCLREYQTERHGPTIVVHTLKYDQLSQSFPILLDFPLMKFPQDDNNVPSLGWQTYLGKSLITSFLHLSVFILYRIKLSRYSNIPLCEMSEDDPKFVIDVTFARCLIKNNYLLWWSKSSVPDYGGYEKDWMPYIQEGLDIPLVNNPGSYENVCIELDVKSLTISAILNFALVNAFDSVSEQAFDEFSILDNGIHNDFENFVDSNSSSSVMVVLKSLVKHWWSEASMGNTNADLMVQHFIRWVSSSDSFLYDISLHIYVQKILKKAFLNLLSDLKKAGSKIVFANTFRILIQTSKKSLENAYAYGLYIIKTIRGKPLFHFLDINIKEYWDYLLWMDDANYGGMACSEIKKEQNMDTILHWHIANFLPKILQDEFKAWVTEFISFMYKSKLSALKEFPTQHQFQDHISKSQMPETLSENTILDEIAKPLIKRTSQLFHLQINSFKNDELNLEFQVPILPGSYLEISNPILLFIKCICAVFELVKDFSLDVRMLRRDLLKILDISEFSAESIFQNPSRSYVLPVICQSCGFSRDMDFCRDNDFLIDQSDKKVPILRCTQCLTEYNKLAIEEVLIGKVQHMIKIYQTQDLRCKRCKKMKETNIQEYCACSGNWTSTFDHCQDIFNIFNNIAISCEFKMLEEILQLST</sequence>
<dbReference type="GO" id="GO:0034080">
    <property type="term" value="P:CENP-A containing chromatin assembly"/>
    <property type="evidence" value="ECO:0007669"/>
    <property type="project" value="EnsemblFungi"/>
</dbReference>
<keyword evidence="5 17" id="KW-0808">Transferase</keyword>
<dbReference type="InterPro" id="IPR013697">
    <property type="entry name" value="DNA_pol_e_suA_C"/>
</dbReference>
<evidence type="ECO:0000256" key="10">
    <source>
        <dbReference type="ARBA" id="ARBA00022833"/>
    </source>
</evidence>
<dbReference type="GO" id="GO:1903460">
    <property type="term" value="P:mitotic DNA replication leading strand elongation"/>
    <property type="evidence" value="ECO:0007669"/>
    <property type="project" value="EnsemblFungi"/>
</dbReference>
<organism evidence="20 21">
    <name type="scientific">Pneumocystis murina (strain B123)</name>
    <name type="common">Mouse pneumocystis pneumonia agent</name>
    <name type="synonym">Pneumocystis carinii f. sp. muris</name>
    <dbReference type="NCBI Taxonomy" id="1069680"/>
    <lineage>
        <taxon>Eukaryota</taxon>
        <taxon>Fungi</taxon>
        <taxon>Dikarya</taxon>
        <taxon>Ascomycota</taxon>
        <taxon>Taphrinomycotina</taxon>
        <taxon>Pneumocystomycetes</taxon>
        <taxon>Pneumocystaceae</taxon>
        <taxon>Pneumocystis</taxon>
    </lineage>
</organism>
<feature type="domain" description="DNA polymerase epsilon catalytic subunit A C-terminal" evidence="19">
    <location>
        <begin position="1488"/>
        <end position="1876"/>
    </location>
</feature>
<dbReference type="Gene3D" id="3.30.342.10">
    <property type="entry name" value="DNA Polymerase, chain B, domain 1"/>
    <property type="match status" value="1"/>
</dbReference>
<dbReference type="EMBL" id="AFWA02000014">
    <property type="protein sequence ID" value="EMR08797.1"/>
    <property type="molecule type" value="Genomic_DNA"/>
</dbReference>
<comment type="function">
    <text evidence="17">DNA polymerase II participates in chromosomal DNA replication.</text>
</comment>
<comment type="caution">
    <text evidence="20">The sequence shown here is derived from an EMBL/GenBank/DDBJ whole genome shotgun (WGS) entry which is preliminary data.</text>
</comment>
<evidence type="ECO:0000313" key="21">
    <source>
        <dbReference type="Proteomes" id="UP000011958"/>
    </source>
</evidence>
<dbReference type="RefSeq" id="XP_007875013.1">
    <property type="nucleotide sequence ID" value="XM_007876822.1"/>
</dbReference>
<evidence type="ECO:0000256" key="15">
    <source>
        <dbReference type="ARBA" id="ARBA00023242"/>
    </source>
</evidence>
<dbReference type="SMART" id="SM01159">
    <property type="entry name" value="DUF1744"/>
    <property type="match status" value="1"/>
</dbReference>
<evidence type="ECO:0000256" key="9">
    <source>
        <dbReference type="ARBA" id="ARBA00022771"/>
    </source>
</evidence>
<accession>M7NNI3</accession>
<dbReference type="SUPFAM" id="SSF53098">
    <property type="entry name" value="Ribonuclease H-like"/>
    <property type="match status" value="1"/>
</dbReference>